<evidence type="ECO:0000313" key="2">
    <source>
        <dbReference type="Proteomes" id="UP001328107"/>
    </source>
</evidence>
<sequence>MIAWNYRRKQGRVGGTILRRGSTVVVATWSDFGCLALLRETGQRASRRRGRSLDRLIDGEHLTHGLDRRDDRVLLDERRLPDARVEVVADDLADDVDARPL</sequence>
<protein>
    <submittedName>
        <fullName evidence="1">Uncharacterized protein</fullName>
    </submittedName>
</protein>
<keyword evidence="2" id="KW-1185">Reference proteome</keyword>
<comment type="caution">
    <text evidence="1">The sequence shown here is derived from an EMBL/GenBank/DDBJ whole genome shotgun (WGS) entry which is preliminary data.</text>
</comment>
<name>A0AAN5CWJ4_9BILA</name>
<dbReference type="Proteomes" id="UP001328107">
    <property type="component" value="Unassembled WGS sequence"/>
</dbReference>
<reference evidence="2" key="1">
    <citation type="submission" date="2022-10" db="EMBL/GenBank/DDBJ databases">
        <title>Genome assembly of Pristionchus species.</title>
        <authorList>
            <person name="Yoshida K."/>
            <person name="Sommer R.J."/>
        </authorList>
    </citation>
    <scope>NUCLEOTIDE SEQUENCE [LARGE SCALE GENOMIC DNA]</scope>
    <source>
        <strain evidence="2">RS5460</strain>
    </source>
</reference>
<feature type="non-terminal residue" evidence="1">
    <location>
        <position position="101"/>
    </location>
</feature>
<evidence type="ECO:0000313" key="1">
    <source>
        <dbReference type="EMBL" id="GMR51625.1"/>
    </source>
</evidence>
<gene>
    <name evidence="1" type="ORF">PMAYCL1PPCAC_21820</name>
</gene>
<organism evidence="1 2">
    <name type="scientific">Pristionchus mayeri</name>
    <dbReference type="NCBI Taxonomy" id="1317129"/>
    <lineage>
        <taxon>Eukaryota</taxon>
        <taxon>Metazoa</taxon>
        <taxon>Ecdysozoa</taxon>
        <taxon>Nematoda</taxon>
        <taxon>Chromadorea</taxon>
        <taxon>Rhabditida</taxon>
        <taxon>Rhabditina</taxon>
        <taxon>Diplogasteromorpha</taxon>
        <taxon>Diplogasteroidea</taxon>
        <taxon>Neodiplogasteridae</taxon>
        <taxon>Pristionchus</taxon>
    </lineage>
</organism>
<dbReference type="EMBL" id="BTRK01000005">
    <property type="protein sequence ID" value="GMR51625.1"/>
    <property type="molecule type" value="Genomic_DNA"/>
</dbReference>
<proteinExistence type="predicted"/>
<accession>A0AAN5CWJ4</accession>
<dbReference type="AlphaFoldDB" id="A0AAN5CWJ4"/>